<evidence type="ECO:0000313" key="3">
    <source>
        <dbReference type="Proteomes" id="UP000676169"/>
    </source>
</evidence>
<protein>
    <submittedName>
        <fullName evidence="2">Uncharacterized protein</fullName>
    </submittedName>
</protein>
<feature type="transmembrane region" description="Helical" evidence="1">
    <location>
        <begin position="113"/>
        <end position="133"/>
    </location>
</feature>
<sequence length="880" mass="98336">MNPRIVLLLIRTDFRRLWWLFALAWLLMLAVAWPGLTFTWETWADPKRILGDYNSYAITPSGKPFGIGHILHVYAHQVLNLAVITSAAMIGIHAVDWTASRPLRAWDLIVSKTLLLLVVLVLPLVGLSVLNLAVHRFPASDLLETAWLSTRMVVPRLLAACLLGCICGRFWRWVAAMVGFLAMVSIGVIILPFFGIGLTFVTDPFGIASTAQGSITLWIGVLVLAVFLRFGKKRLRPNTGIVTALVLLLACSSATVRWAFRVPRIYKPASTPAEARESTKGLYTELGPDLSPTLTNGSLPARITEIEPPPVPFQPGPLPRIKALQIQPDISTNGTPDGWFTSWERLGDSTLSVDGRIIAKGIRKARPQSPPGYYSTSESLLASFPTGATFFPQDRNASPRVMSNYPNEVPWADHLEPILPDYLTNGTVARFSSGLVGTVFRYETLVDLPISSPARLNAGGVRMDVSPTRYLPNSPSYKGPMVQVLQMVHFGSDSGGMWPTMHYLPPEKERNIGFIYLPATRQIVSCQRYDTRCILLAGCASIRTIWAADRLYDPKNVDLTGARFVLLRPVFKGFVFGKVEDMEVKLSMEERKTNLPTKPFRLRPFASSKEIVLSERPDPLTSTPEDYWRWVIRSYADTASGLAKRDAVEFLPRQLPWLLRAEADDYRGFAMGALLAAMPESRKGEFLTAAEESENLKGSTWLLKIAMQRGWTNDLKPMLRRMVTDDANRGELPLLALASLEDPATYPDILQRVKDGVDIETDQMLRRVPGLEPGLTEAVREAWERAKQRSQRDHHQIPSSMLQVAATHGVREAFERMFARWSQVMQNEPYGVTSGVFQVLMPPESVPEGKDPVSLMIEGRTATDFHWDAFTRRWTLNSTK</sequence>
<evidence type="ECO:0000256" key="1">
    <source>
        <dbReference type="SAM" id="Phobius"/>
    </source>
</evidence>
<dbReference type="EMBL" id="CP073100">
    <property type="protein sequence ID" value="QUE51714.1"/>
    <property type="molecule type" value="Genomic_DNA"/>
</dbReference>
<organism evidence="2 3">
    <name type="scientific">Luteolibacter ambystomatis</name>
    <dbReference type="NCBI Taxonomy" id="2824561"/>
    <lineage>
        <taxon>Bacteria</taxon>
        <taxon>Pseudomonadati</taxon>
        <taxon>Verrucomicrobiota</taxon>
        <taxon>Verrucomicrobiia</taxon>
        <taxon>Verrucomicrobiales</taxon>
        <taxon>Verrucomicrobiaceae</taxon>
        <taxon>Luteolibacter</taxon>
    </lineage>
</organism>
<feature type="transmembrane region" description="Helical" evidence="1">
    <location>
        <begin position="240"/>
        <end position="260"/>
    </location>
</feature>
<feature type="transmembrane region" description="Helical" evidence="1">
    <location>
        <begin position="207"/>
        <end position="228"/>
    </location>
</feature>
<feature type="transmembrane region" description="Helical" evidence="1">
    <location>
        <begin position="153"/>
        <end position="171"/>
    </location>
</feature>
<dbReference type="AlphaFoldDB" id="A0A975PEY2"/>
<accession>A0A975PEY2</accession>
<feature type="transmembrane region" description="Helical" evidence="1">
    <location>
        <begin position="178"/>
        <end position="201"/>
    </location>
</feature>
<proteinExistence type="predicted"/>
<keyword evidence="1" id="KW-0472">Membrane</keyword>
<dbReference type="Proteomes" id="UP000676169">
    <property type="component" value="Chromosome"/>
</dbReference>
<keyword evidence="1" id="KW-0812">Transmembrane</keyword>
<keyword evidence="1" id="KW-1133">Transmembrane helix</keyword>
<reference evidence="2" key="1">
    <citation type="submission" date="2021-04" db="EMBL/GenBank/DDBJ databases">
        <title>Luteolibacter sp. 32A isolated from the skin of an Anderson's salamander (Ambystoma andersonii).</title>
        <authorList>
            <person name="Spergser J."/>
            <person name="Busse H.-J."/>
        </authorList>
    </citation>
    <scope>NUCLEOTIDE SEQUENCE</scope>
    <source>
        <strain evidence="2">32A</strain>
    </source>
</reference>
<feature type="transmembrane region" description="Helical" evidence="1">
    <location>
        <begin position="73"/>
        <end position="92"/>
    </location>
</feature>
<dbReference type="RefSeq" id="WP_211631853.1">
    <property type="nucleotide sequence ID" value="NZ_CP073100.1"/>
</dbReference>
<name>A0A975PEY2_9BACT</name>
<gene>
    <name evidence="2" type="ORF">KBB96_02215</name>
</gene>
<dbReference type="KEGG" id="lamb:KBB96_02215"/>
<keyword evidence="3" id="KW-1185">Reference proteome</keyword>
<evidence type="ECO:0000313" key="2">
    <source>
        <dbReference type="EMBL" id="QUE51714.1"/>
    </source>
</evidence>
<feature type="transmembrane region" description="Helical" evidence="1">
    <location>
        <begin position="17"/>
        <end position="36"/>
    </location>
</feature>